<dbReference type="Gene3D" id="1.10.1370.30">
    <property type="match status" value="1"/>
</dbReference>
<dbReference type="GO" id="GO:0008237">
    <property type="term" value="F:metallopeptidase activity"/>
    <property type="evidence" value="ECO:0007669"/>
    <property type="project" value="UniProtKB-KW"/>
</dbReference>
<dbReference type="GO" id="GO:0004180">
    <property type="term" value="F:carboxypeptidase activity"/>
    <property type="evidence" value="ECO:0007669"/>
    <property type="project" value="UniProtKB-KW"/>
</dbReference>
<dbReference type="GO" id="GO:0005886">
    <property type="term" value="C:plasma membrane"/>
    <property type="evidence" value="ECO:0007669"/>
    <property type="project" value="TreeGrafter"/>
</dbReference>
<proteinExistence type="inferred from homology"/>
<feature type="binding site" evidence="20">
    <location>
        <position position="370"/>
    </location>
    <ligand>
        <name>Zn(2+)</name>
        <dbReference type="ChEBI" id="CHEBI:29105"/>
        <label>2</label>
        <note>catalytic</note>
    </ligand>
</feature>
<feature type="active site" description="Proton acceptor 1" evidence="13">
    <location>
        <position position="367"/>
    </location>
</feature>
<feature type="binding site" evidence="20">
    <location>
        <position position="366"/>
    </location>
    <ligand>
        <name>Zn(2+)</name>
        <dbReference type="ChEBI" id="CHEBI:29105"/>
        <label>2</label>
        <note>catalytic</note>
    </ligand>
</feature>
<feature type="active site" description="Proton acceptor 2" evidence="15">
    <location>
        <position position="367"/>
    </location>
</feature>
<dbReference type="AlphaFoldDB" id="A0AAV3Y8A1"/>
<evidence type="ECO:0000256" key="20">
    <source>
        <dbReference type="PIRSR" id="PIRSR601548-8"/>
    </source>
</evidence>
<evidence type="ECO:0000256" key="3">
    <source>
        <dbReference type="ARBA" id="ARBA00022670"/>
    </source>
</evidence>
<feature type="active site" description="Proton donor 2" evidence="15">
    <location>
        <position position="497"/>
    </location>
</feature>
<dbReference type="PANTHER" id="PTHR10514:SF27">
    <property type="entry name" value="ANGIOTENSIN-CONVERTING ENZYME"/>
    <property type="match status" value="1"/>
</dbReference>
<feature type="binding site" evidence="17">
    <location>
        <position position="366"/>
    </location>
    <ligand>
        <name>Zn(2+)</name>
        <dbReference type="ChEBI" id="CHEBI:29105"/>
        <label>1</label>
        <note>catalytic</note>
    </ligand>
</feature>
<evidence type="ECO:0000256" key="10">
    <source>
        <dbReference type="ARBA" id="ARBA00023180"/>
    </source>
</evidence>
<sequence>MTDVHRLITALLILLFSTCDSAQETPAEFLARFQREARPMHNKVAEANWALQTNITVENEEVFVKARLEYAKFSQMQERQALLYLQNTTINLTPDERRQLTKIADIGTSAQTDVVKLERFAKIKTNMDSIYSKAEVCVEENCLQLEPGLTELFRTSRDCERLSTAWQGWRDQSGRKIKDLYAEYVQLGNEAIQILGYKDMGEYWKSAYDTPTFEKDVAKLFEQILPLYKQLHAYVRRRLKAVYGAHIFPSSGHIPAHILGNMWSQSWNNVGNLIKPFKSKQSVDVTDEMKAQGYTPKSMFETAEAFFYSLGFANMTKTFWKKSMLEKPTDRNVVCHASAWDMEKEDDFRIKMCTRVNHEDLMTVHHEMGHVQYYMEYKDQPTVYQGGANPGFHEAVGDTIALSVQTPEHLKTLDLMHAENIYDEETDINYLMQMALDKLAFLPFGYLIDQWRWSVFRGTTKPESYNEAWWDLRCRLQGISPPVKRGPEDFDPGAKFHVPGDTPYIRYFVSFVIQFQFYKAACDAAGNTRPLHHCDFYNNPTAGHKLRSMLQLGSSKPWPDALEQITGQRQMDAQPLMEYFQPLLQFLEKENGNDYGWTENCPENPPPCSNTAQRWRVRYTTAFLVLFVSLKSTCFLVPRT</sequence>
<evidence type="ECO:0000256" key="8">
    <source>
        <dbReference type="ARBA" id="ARBA00023049"/>
    </source>
</evidence>
<dbReference type="PANTHER" id="PTHR10514">
    <property type="entry name" value="ANGIOTENSIN-CONVERTING ENZYME"/>
    <property type="match status" value="1"/>
</dbReference>
<evidence type="ECO:0000256" key="15">
    <source>
        <dbReference type="PIRSR" id="PIRSR601548-11"/>
    </source>
</evidence>
<keyword evidence="5 23" id="KW-0732">Signal</keyword>
<evidence type="ECO:0000256" key="4">
    <source>
        <dbReference type="ARBA" id="ARBA00022723"/>
    </source>
</evidence>
<dbReference type="CDD" id="cd06461">
    <property type="entry name" value="M2_ACE"/>
    <property type="match status" value="1"/>
</dbReference>
<evidence type="ECO:0000256" key="7">
    <source>
        <dbReference type="ARBA" id="ARBA00022833"/>
    </source>
</evidence>
<dbReference type="Pfam" id="PF01401">
    <property type="entry name" value="Peptidase_M2"/>
    <property type="match status" value="1"/>
</dbReference>
<dbReference type="GO" id="GO:0006508">
    <property type="term" value="P:proteolysis"/>
    <property type="evidence" value="ECO:0007669"/>
    <property type="project" value="UniProtKB-KW"/>
</dbReference>
<evidence type="ECO:0000256" key="19">
    <source>
        <dbReference type="PIRSR" id="PIRSR601548-5"/>
    </source>
</evidence>
<evidence type="ECO:0000256" key="13">
    <source>
        <dbReference type="PIRSR" id="PIRSR601548-1"/>
    </source>
</evidence>
<dbReference type="InterPro" id="IPR001548">
    <property type="entry name" value="Peptidase_M2"/>
</dbReference>
<feature type="glycosylation site" description="N-linked (GlcNAc...) asparagine" evidence="14">
    <location>
        <position position="54"/>
    </location>
</feature>
<feature type="binding site" evidence="20">
    <location>
        <position position="394"/>
    </location>
    <ligand>
        <name>Zn(2+)</name>
        <dbReference type="ChEBI" id="CHEBI:29105"/>
        <label>2</label>
        <note>catalytic</note>
    </ligand>
</feature>
<evidence type="ECO:0000256" key="18">
    <source>
        <dbReference type="PIRSR" id="PIRSR601548-4"/>
    </source>
</evidence>
<evidence type="ECO:0000256" key="6">
    <source>
        <dbReference type="ARBA" id="ARBA00022801"/>
    </source>
</evidence>
<feature type="signal peptide" evidence="23">
    <location>
        <begin position="1"/>
        <end position="22"/>
    </location>
</feature>
<keyword evidence="9 18" id="KW-1015">Disulfide bond</keyword>
<keyword evidence="2 22" id="KW-0121">Carboxypeptidase</keyword>
<dbReference type="GO" id="GO:0008241">
    <property type="term" value="F:peptidyl-dipeptidase activity"/>
    <property type="evidence" value="ECO:0007669"/>
    <property type="project" value="UniProtKB-EC"/>
</dbReference>
<evidence type="ECO:0000256" key="21">
    <source>
        <dbReference type="PROSITE-ProRule" id="PRU01355"/>
    </source>
</evidence>
<feature type="binding site" evidence="16">
    <location>
        <position position="506"/>
    </location>
    <ligand>
        <name>chloride</name>
        <dbReference type="ChEBI" id="CHEBI:17996"/>
        <label>1</label>
    </ligand>
</feature>
<evidence type="ECO:0000256" key="16">
    <source>
        <dbReference type="PIRSR" id="PIRSR601548-2"/>
    </source>
</evidence>
<evidence type="ECO:0000256" key="1">
    <source>
        <dbReference type="ARBA" id="ARBA00008139"/>
    </source>
</evidence>
<comment type="caution">
    <text evidence="21">Lacks conserved residue(s) required for the propagation of feature annotation.</text>
</comment>
<feature type="binding site" evidence="17">
    <location>
        <position position="394"/>
    </location>
    <ligand>
        <name>Zn(2+)</name>
        <dbReference type="ChEBI" id="CHEBI:29105"/>
        <label>1</label>
        <note>catalytic</note>
    </ligand>
</feature>
<comment type="caution">
    <text evidence="24">The sequence shown here is derived from an EMBL/GenBank/DDBJ whole genome shotgun (WGS) entry which is preliminary data.</text>
</comment>
<evidence type="ECO:0000256" key="17">
    <source>
        <dbReference type="PIRSR" id="PIRSR601548-3"/>
    </source>
</evidence>
<feature type="binding site" evidence="17">
    <location>
        <position position="370"/>
    </location>
    <ligand>
        <name>Zn(2+)</name>
        <dbReference type="ChEBI" id="CHEBI:29105"/>
        <label>1</label>
        <note>catalytic</note>
    </ligand>
</feature>
<accession>A0AAV3Y8A1</accession>
<organism evidence="24 25">
    <name type="scientific">Plakobranchus ocellatus</name>
    <dbReference type="NCBI Taxonomy" id="259542"/>
    <lineage>
        <taxon>Eukaryota</taxon>
        <taxon>Metazoa</taxon>
        <taxon>Spiralia</taxon>
        <taxon>Lophotrochozoa</taxon>
        <taxon>Mollusca</taxon>
        <taxon>Gastropoda</taxon>
        <taxon>Heterobranchia</taxon>
        <taxon>Euthyneura</taxon>
        <taxon>Panpulmonata</taxon>
        <taxon>Sacoglossa</taxon>
        <taxon>Placobranchoidea</taxon>
        <taxon>Plakobranchidae</taxon>
        <taxon>Plakobranchus</taxon>
    </lineage>
</organism>
<comment type="similarity">
    <text evidence="1 21 22">Belongs to the peptidase M2 family.</text>
</comment>
<name>A0AAV3Y8A1_9GAST</name>
<gene>
    <name evidence="24" type="ORF">PoB_000514600</name>
</gene>
<feature type="binding site" evidence="16">
    <location>
        <position position="208"/>
    </location>
    <ligand>
        <name>chloride</name>
        <dbReference type="ChEBI" id="CHEBI:17996"/>
        <label>1</label>
    </ligand>
</feature>
<evidence type="ECO:0000313" key="24">
    <source>
        <dbReference type="EMBL" id="GFN78640.1"/>
    </source>
</evidence>
<dbReference type="SUPFAM" id="SSF55486">
    <property type="entry name" value="Metalloproteases ('zincins'), catalytic domain"/>
    <property type="match status" value="1"/>
</dbReference>
<dbReference type="Proteomes" id="UP000735302">
    <property type="component" value="Unassembled WGS sequence"/>
</dbReference>
<feature type="disulfide bond" evidence="18">
    <location>
        <begin position="137"/>
        <end position="142"/>
    </location>
</feature>
<evidence type="ECO:0000256" key="14">
    <source>
        <dbReference type="PIRSR" id="PIRSR601548-10"/>
    </source>
</evidence>
<dbReference type="PROSITE" id="PS52011">
    <property type="entry name" value="PEPTIDASE_M2"/>
    <property type="match status" value="1"/>
</dbReference>
<dbReference type="EMBL" id="BLXT01000592">
    <property type="protein sequence ID" value="GFN78640.1"/>
    <property type="molecule type" value="Genomic_DNA"/>
</dbReference>
<feature type="disulfide bond" evidence="18">
    <location>
        <begin position="522"/>
        <end position="534"/>
    </location>
</feature>
<keyword evidence="3 22" id="KW-0645">Protease</keyword>
<keyword evidence="6 22" id="KW-0378">Hydrolase</keyword>
<evidence type="ECO:0000256" key="11">
    <source>
        <dbReference type="ARBA" id="ARBA00036868"/>
    </source>
</evidence>
<feature type="glycosylation site" description="N-linked (GlcNAc...) (complex) asparagine" evidence="14">
    <location>
        <position position="91"/>
    </location>
</feature>
<feature type="disulfide bond" evidence="18 21">
    <location>
        <begin position="335"/>
        <end position="353"/>
    </location>
</feature>
<keyword evidence="4 17" id="KW-0479">Metal-binding</keyword>
<evidence type="ECO:0000256" key="12">
    <source>
        <dbReference type="ARBA" id="ARBA00039858"/>
    </source>
</evidence>
<evidence type="ECO:0000256" key="23">
    <source>
        <dbReference type="SAM" id="SignalP"/>
    </source>
</evidence>
<keyword evidence="10 14" id="KW-0325">Glycoprotein</keyword>
<keyword evidence="25" id="KW-1185">Reference proteome</keyword>
<feature type="active site" description="Proton donor 1" evidence="13">
    <location>
        <position position="497"/>
    </location>
</feature>
<keyword evidence="7 17" id="KW-0862">Zinc</keyword>
<evidence type="ECO:0000256" key="5">
    <source>
        <dbReference type="ARBA" id="ARBA00022729"/>
    </source>
</evidence>
<comment type="catalytic activity">
    <reaction evidence="11">
        <text>Release of a C-terminal dipeptide, oligopeptide-|-Xaa-Yaa, when Xaa is not Pro, and Yaa is neither Asp nor Glu. Thus, conversion of angiotensin I to angiotensin II, with increase in vasoconstrictor activity, but no action on angiotensin II.</text>
        <dbReference type="EC" id="3.4.15.1"/>
    </reaction>
</comment>
<reference evidence="24 25" key="1">
    <citation type="journal article" date="2021" name="Elife">
        <title>Chloroplast acquisition without the gene transfer in kleptoplastic sea slugs, Plakobranchus ocellatus.</title>
        <authorList>
            <person name="Maeda T."/>
            <person name="Takahashi S."/>
            <person name="Yoshida T."/>
            <person name="Shimamura S."/>
            <person name="Takaki Y."/>
            <person name="Nagai Y."/>
            <person name="Toyoda A."/>
            <person name="Suzuki Y."/>
            <person name="Arimoto A."/>
            <person name="Ishii H."/>
            <person name="Satoh N."/>
            <person name="Nishiyama T."/>
            <person name="Hasebe M."/>
            <person name="Maruyama T."/>
            <person name="Minagawa J."/>
            <person name="Obokata J."/>
            <person name="Shigenobu S."/>
        </authorList>
    </citation>
    <scope>NUCLEOTIDE SEQUENCE [LARGE SCALE GENOMIC DNA]</scope>
</reference>
<evidence type="ECO:0000256" key="22">
    <source>
        <dbReference type="RuleBase" id="RU361144"/>
    </source>
</evidence>
<evidence type="ECO:0000313" key="25">
    <source>
        <dbReference type="Proteomes" id="UP000735302"/>
    </source>
</evidence>
<evidence type="ECO:0000256" key="9">
    <source>
        <dbReference type="ARBA" id="ARBA00023157"/>
    </source>
</evidence>
<protein>
    <recommendedName>
        <fullName evidence="12 22">Angiotensin-converting enzyme</fullName>
        <ecNumber evidence="22">3.4.-.-</ecNumber>
    </recommendedName>
</protein>
<dbReference type="FunFam" id="1.10.1370.30:FF:000004">
    <property type="entry name" value="Angiotensin-converting enzyme"/>
    <property type="match status" value="1"/>
</dbReference>
<keyword evidence="8 22" id="KW-0482">Metalloprotease</keyword>
<dbReference type="EC" id="3.4.-.-" evidence="22"/>
<feature type="glycosylation site" description="N-linked (GlcNAc...) asparagine" evidence="19">
    <location>
        <position position="91"/>
    </location>
</feature>
<evidence type="ECO:0000256" key="2">
    <source>
        <dbReference type="ARBA" id="ARBA00022645"/>
    </source>
</evidence>
<dbReference type="GO" id="GO:0046872">
    <property type="term" value="F:metal ion binding"/>
    <property type="evidence" value="ECO:0007669"/>
    <property type="project" value="UniProtKB-KW"/>
</dbReference>
<dbReference type="PRINTS" id="PR00791">
    <property type="entry name" value="PEPDIPTASEA"/>
</dbReference>
<feature type="chain" id="PRO_5043842380" description="Angiotensin-converting enzyme" evidence="23">
    <location>
        <begin position="23"/>
        <end position="640"/>
    </location>
</feature>
<comment type="cofactor">
    <cofactor evidence="22">
        <name>Zn(2+)</name>
        <dbReference type="ChEBI" id="CHEBI:29105"/>
    </cofactor>
    <text evidence="22">Binds 1 zinc ion per subunit.</text>
</comment>